<dbReference type="RefSeq" id="WP_344630526.1">
    <property type="nucleotide sequence ID" value="NZ_BAAATJ010000006.1"/>
</dbReference>
<dbReference type="InterPro" id="IPR002575">
    <property type="entry name" value="Aminoglycoside_PTrfase"/>
</dbReference>
<keyword evidence="3" id="KW-1185">Reference proteome</keyword>
<name>A0ABP5V8T2_9ACTN</name>
<organism evidence="2 3">
    <name type="scientific">Streptomyces glaucosporus</name>
    <dbReference type="NCBI Taxonomy" id="284044"/>
    <lineage>
        <taxon>Bacteria</taxon>
        <taxon>Bacillati</taxon>
        <taxon>Actinomycetota</taxon>
        <taxon>Actinomycetes</taxon>
        <taxon>Kitasatosporales</taxon>
        <taxon>Streptomycetaceae</taxon>
        <taxon>Streptomyces</taxon>
    </lineage>
</organism>
<dbReference type="Gene3D" id="3.90.1200.10">
    <property type="match status" value="1"/>
</dbReference>
<gene>
    <name evidence="2" type="ORF">GCM10010420_19820</name>
</gene>
<feature type="domain" description="Aminoglycoside phosphotransferase" evidence="1">
    <location>
        <begin position="92"/>
        <end position="267"/>
    </location>
</feature>
<accession>A0ABP5V8T2</accession>
<comment type="caution">
    <text evidence="2">The sequence shown here is derived from an EMBL/GenBank/DDBJ whole genome shotgun (WGS) entry which is preliminary data.</text>
</comment>
<evidence type="ECO:0000313" key="2">
    <source>
        <dbReference type="EMBL" id="GAA2394592.1"/>
    </source>
</evidence>
<evidence type="ECO:0000313" key="3">
    <source>
        <dbReference type="Proteomes" id="UP001500058"/>
    </source>
</evidence>
<protein>
    <submittedName>
        <fullName evidence="2">Aminoglycoside phosphotransferase family protein</fullName>
    </submittedName>
</protein>
<dbReference type="Pfam" id="PF01636">
    <property type="entry name" value="APH"/>
    <property type="match status" value="1"/>
</dbReference>
<proteinExistence type="predicted"/>
<dbReference type="Proteomes" id="UP001500058">
    <property type="component" value="Unassembled WGS sequence"/>
</dbReference>
<dbReference type="InterPro" id="IPR011009">
    <property type="entry name" value="Kinase-like_dom_sf"/>
</dbReference>
<evidence type="ECO:0000259" key="1">
    <source>
        <dbReference type="Pfam" id="PF01636"/>
    </source>
</evidence>
<reference evidence="3" key="1">
    <citation type="journal article" date="2019" name="Int. J. Syst. Evol. Microbiol.">
        <title>The Global Catalogue of Microorganisms (GCM) 10K type strain sequencing project: providing services to taxonomists for standard genome sequencing and annotation.</title>
        <authorList>
            <consortium name="The Broad Institute Genomics Platform"/>
            <consortium name="The Broad Institute Genome Sequencing Center for Infectious Disease"/>
            <person name="Wu L."/>
            <person name="Ma J."/>
        </authorList>
    </citation>
    <scope>NUCLEOTIDE SEQUENCE [LARGE SCALE GENOMIC DNA]</scope>
    <source>
        <strain evidence="3">JCM 6921</strain>
    </source>
</reference>
<sequence>MDAPLTEHLARRAAAAARAAATAAGRPVVLARRADATVVRSGGVVAKAHAPDGDPERLAARLRIAAHPLLSHVLLAPLTRPAPGDGTGTAGTAEEGALLEILPGGRPVSLWPYGVPVDPDAPEAAPWEAAGTLLAHLHTVPVAALPGPVPPARGPAKAARALEAMRRAVRPTAASRTIGAAWASLPAQVRATAPPPHGGGLCHGDLHLGQLVRHPAPGGPWRLIDVDDLGLGDPAWDLARPAAWFAAGLLPPAAFGRFLDAYRAAGGPAVPGGTEDPWPRLDAPARALTVQMAARALIGAEAEGRLPDEVERALLDACARIAATA</sequence>
<dbReference type="SUPFAM" id="SSF56112">
    <property type="entry name" value="Protein kinase-like (PK-like)"/>
    <property type="match status" value="1"/>
</dbReference>
<dbReference type="EMBL" id="BAAATJ010000006">
    <property type="protein sequence ID" value="GAA2394592.1"/>
    <property type="molecule type" value="Genomic_DNA"/>
</dbReference>